<dbReference type="InterPro" id="IPR003439">
    <property type="entry name" value="ABC_transporter-like_ATP-bd"/>
</dbReference>
<dbReference type="Gene3D" id="3.40.50.300">
    <property type="entry name" value="P-loop containing nucleotide triphosphate hydrolases"/>
    <property type="match status" value="1"/>
</dbReference>
<evidence type="ECO:0000256" key="3">
    <source>
        <dbReference type="ARBA" id="ARBA00022475"/>
    </source>
</evidence>
<dbReference type="PROSITE" id="PS50929">
    <property type="entry name" value="ABC_TM1F"/>
    <property type="match status" value="1"/>
</dbReference>
<keyword evidence="3" id="KW-1003">Cell membrane</keyword>
<keyword evidence="13" id="KW-1185">Reference proteome</keyword>
<feature type="transmembrane region" description="Helical" evidence="9">
    <location>
        <begin position="255"/>
        <end position="277"/>
    </location>
</feature>
<dbReference type="RefSeq" id="WP_159446951.1">
    <property type="nucleotide sequence ID" value="NZ_FUYF01000001.1"/>
</dbReference>
<dbReference type="InterPro" id="IPR027417">
    <property type="entry name" value="P-loop_NTPase"/>
</dbReference>
<dbReference type="InterPro" id="IPR039421">
    <property type="entry name" value="Type_1_exporter"/>
</dbReference>
<dbReference type="InterPro" id="IPR017871">
    <property type="entry name" value="ABC_transporter-like_CS"/>
</dbReference>
<name>A0A1T4W909_9FIRM</name>
<dbReference type="SUPFAM" id="SSF52540">
    <property type="entry name" value="P-loop containing nucleoside triphosphate hydrolases"/>
    <property type="match status" value="1"/>
</dbReference>
<dbReference type="GeneID" id="93336707"/>
<proteinExistence type="predicted"/>
<dbReference type="PANTHER" id="PTHR43394">
    <property type="entry name" value="ATP-DEPENDENT PERMEASE MDL1, MITOCHONDRIAL"/>
    <property type="match status" value="1"/>
</dbReference>
<dbReference type="GO" id="GO:0016887">
    <property type="term" value="F:ATP hydrolysis activity"/>
    <property type="evidence" value="ECO:0007669"/>
    <property type="project" value="InterPro"/>
</dbReference>
<accession>A0A1T4W909</accession>
<evidence type="ECO:0000256" key="6">
    <source>
        <dbReference type="ARBA" id="ARBA00022840"/>
    </source>
</evidence>
<evidence type="ECO:0000256" key="9">
    <source>
        <dbReference type="SAM" id="Phobius"/>
    </source>
</evidence>
<dbReference type="GO" id="GO:0015421">
    <property type="term" value="F:ABC-type oligopeptide transporter activity"/>
    <property type="evidence" value="ECO:0007669"/>
    <property type="project" value="TreeGrafter"/>
</dbReference>
<dbReference type="GO" id="GO:0005524">
    <property type="term" value="F:ATP binding"/>
    <property type="evidence" value="ECO:0007669"/>
    <property type="project" value="UniProtKB-KW"/>
</dbReference>
<evidence type="ECO:0000256" key="5">
    <source>
        <dbReference type="ARBA" id="ARBA00022741"/>
    </source>
</evidence>
<feature type="domain" description="ABC transmembrane type-1" evidence="11">
    <location>
        <begin position="19"/>
        <end position="312"/>
    </location>
</feature>
<keyword evidence="2" id="KW-0813">Transport</keyword>
<dbReference type="PROSITE" id="PS50893">
    <property type="entry name" value="ABC_TRANSPORTER_2"/>
    <property type="match status" value="1"/>
</dbReference>
<dbReference type="Gene3D" id="1.20.1560.10">
    <property type="entry name" value="ABC transporter type 1, transmembrane domain"/>
    <property type="match status" value="1"/>
</dbReference>
<dbReference type="SUPFAM" id="SSF90123">
    <property type="entry name" value="ABC transporter transmembrane region"/>
    <property type="match status" value="1"/>
</dbReference>
<evidence type="ECO:0000256" key="1">
    <source>
        <dbReference type="ARBA" id="ARBA00004651"/>
    </source>
</evidence>
<feature type="transmembrane region" description="Helical" evidence="9">
    <location>
        <begin position="12"/>
        <end position="35"/>
    </location>
</feature>
<evidence type="ECO:0000256" key="4">
    <source>
        <dbReference type="ARBA" id="ARBA00022692"/>
    </source>
</evidence>
<feature type="transmembrane region" description="Helical" evidence="9">
    <location>
        <begin position="169"/>
        <end position="190"/>
    </location>
</feature>
<comment type="subcellular location">
    <subcellularLocation>
        <location evidence="1">Cell membrane</location>
        <topology evidence="1">Multi-pass membrane protein</topology>
    </subcellularLocation>
</comment>
<dbReference type="FunFam" id="3.40.50.300:FF:000221">
    <property type="entry name" value="Multidrug ABC transporter ATP-binding protein"/>
    <property type="match status" value="1"/>
</dbReference>
<dbReference type="InterPro" id="IPR011527">
    <property type="entry name" value="ABC1_TM_dom"/>
</dbReference>
<dbReference type="SMART" id="SM00382">
    <property type="entry name" value="AAA"/>
    <property type="match status" value="1"/>
</dbReference>
<dbReference type="EMBL" id="FUYF01000001">
    <property type="protein sequence ID" value="SKA73753.1"/>
    <property type="molecule type" value="Genomic_DNA"/>
</dbReference>
<dbReference type="Pfam" id="PF00664">
    <property type="entry name" value="ABC_membrane"/>
    <property type="match status" value="1"/>
</dbReference>
<dbReference type="Proteomes" id="UP000190286">
    <property type="component" value="Unassembled WGS sequence"/>
</dbReference>
<dbReference type="AlphaFoldDB" id="A0A1T4W909"/>
<dbReference type="InterPro" id="IPR036640">
    <property type="entry name" value="ABC1_TM_sf"/>
</dbReference>
<dbReference type="InterPro" id="IPR003593">
    <property type="entry name" value="AAA+_ATPase"/>
</dbReference>
<feature type="transmembrane region" description="Helical" evidence="9">
    <location>
        <begin position="65"/>
        <end position="87"/>
    </location>
</feature>
<dbReference type="PANTHER" id="PTHR43394:SF1">
    <property type="entry name" value="ATP-BINDING CASSETTE SUB-FAMILY B MEMBER 10, MITOCHONDRIAL"/>
    <property type="match status" value="1"/>
</dbReference>
<dbReference type="STRING" id="745368.SAMN02745178_00207"/>
<dbReference type="OrthoDB" id="9762778at2"/>
<dbReference type="GO" id="GO:0005886">
    <property type="term" value="C:plasma membrane"/>
    <property type="evidence" value="ECO:0007669"/>
    <property type="project" value="UniProtKB-SubCell"/>
</dbReference>
<gene>
    <name evidence="12" type="ORF">SAMN02745178_00207</name>
</gene>
<dbReference type="CDD" id="cd18541">
    <property type="entry name" value="ABC_6TM_TmrB_like"/>
    <property type="match status" value="1"/>
</dbReference>
<keyword evidence="5" id="KW-0547">Nucleotide-binding</keyword>
<dbReference type="Pfam" id="PF00005">
    <property type="entry name" value="ABC_tran"/>
    <property type="match status" value="1"/>
</dbReference>
<dbReference type="PROSITE" id="PS00211">
    <property type="entry name" value="ABC_TRANSPORTER_1"/>
    <property type="match status" value="1"/>
</dbReference>
<evidence type="ECO:0000313" key="12">
    <source>
        <dbReference type="EMBL" id="SKA73753.1"/>
    </source>
</evidence>
<evidence type="ECO:0000256" key="2">
    <source>
        <dbReference type="ARBA" id="ARBA00022448"/>
    </source>
</evidence>
<sequence>MIFGKAINRYYLKHAPVLLLGILSLLTVDYIQLLIPELYRLVINGVNLGQVVVDDQTLPFTREVLFQHICLPMIWIVVLMVIGRFLWRVCFFGSAVSVAADLRERMFDHSRRLSQQYYQVNKVGNLMSLYTNDLDTIQECFGDGILMFFDAAVLGIMALVKMWRMDCKLTLLALIPAAVMFVLGTVMSQVMTRRWEERQQAFSDLSDFAQENFSGIAVIKAFVKELKELIAFRRLNKENEEVNVAYTKIATLLEVLVTLFVESVICVILGYGGWLVWRGQFNAGQLVEYIGYFEAIVWPIMAISMLIEKTSRGKASLNRITELLDAPIDVADRDGVADLRDPHGGIEFRHLTFRYPDGEYDVLKDVSFTIKPGESVGIVGKTGAGKTALVDLLLRTYNVPDGTLFVDGQDVNAVSIHSVRDACAYVPQDNFLFSDTIAHNIGFGVDDASQADIDRAAALADVRDNIVDFKDGYETVLGERGVTVSGGQKQRISIARALLKNAPILILDDSVSAVDTRTEKIILDNLKTSRAGKTTLLIAHRISTVEQLDKIVFIEDGRVEAVGPHDELYRSCAEYRRMVDLQKLEDEEGGGSHG</sequence>
<keyword evidence="7 9" id="KW-1133">Transmembrane helix</keyword>
<evidence type="ECO:0000259" key="11">
    <source>
        <dbReference type="PROSITE" id="PS50929"/>
    </source>
</evidence>
<keyword evidence="8 9" id="KW-0472">Membrane</keyword>
<evidence type="ECO:0000259" key="10">
    <source>
        <dbReference type="PROSITE" id="PS50893"/>
    </source>
</evidence>
<evidence type="ECO:0000256" key="7">
    <source>
        <dbReference type="ARBA" id="ARBA00022989"/>
    </source>
</evidence>
<keyword evidence="6 12" id="KW-0067">ATP-binding</keyword>
<evidence type="ECO:0000256" key="8">
    <source>
        <dbReference type="ARBA" id="ARBA00023136"/>
    </source>
</evidence>
<feature type="transmembrane region" description="Helical" evidence="9">
    <location>
        <begin position="289"/>
        <end position="307"/>
    </location>
</feature>
<reference evidence="12 13" key="1">
    <citation type="submission" date="2017-02" db="EMBL/GenBank/DDBJ databases">
        <authorList>
            <person name="Peterson S.W."/>
        </authorList>
    </citation>
    <scope>NUCLEOTIDE SEQUENCE [LARGE SCALE GENOMIC DNA]</scope>
    <source>
        <strain evidence="12 13">ATCC 27749</strain>
    </source>
</reference>
<protein>
    <submittedName>
        <fullName evidence="12">ATP-binding cassette, subfamily B</fullName>
    </submittedName>
</protein>
<organism evidence="12 13">
    <name type="scientific">Gemmiger formicilis</name>
    <dbReference type="NCBI Taxonomy" id="745368"/>
    <lineage>
        <taxon>Bacteria</taxon>
        <taxon>Bacillati</taxon>
        <taxon>Bacillota</taxon>
        <taxon>Clostridia</taxon>
        <taxon>Eubacteriales</taxon>
        <taxon>Gemmiger</taxon>
    </lineage>
</organism>
<evidence type="ECO:0000313" key="13">
    <source>
        <dbReference type="Proteomes" id="UP000190286"/>
    </source>
</evidence>
<feature type="domain" description="ABC transporter" evidence="10">
    <location>
        <begin position="346"/>
        <end position="581"/>
    </location>
</feature>
<keyword evidence="4 9" id="KW-0812">Transmembrane</keyword>